<reference evidence="2" key="1">
    <citation type="submission" date="2023-01" db="EMBL/GenBank/DDBJ databases">
        <title>Key to firefly adult light organ development and bioluminescence: homeobox transcription factors regulate luciferase expression and transportation to peroxisome.</title>
        <authorList>
            <person name="Fu X."/>
        </authorList>
    </citation>
    <scope>NUCLEOTIDE SEQUENCE [LARGE SCALE GENOMIC DNA]</scope>
</reference>
<dbReference type="AlphaFoldDB" id="A0AAN7P439"/>
<sequence length="90" mass="10741">MLKEKHLINMGSSGHNLEVFGSIPELTPEQQKILIEIRRRKTELLLEIQLRDHIPNTETRRRSKVVDVVERLCFLRWNWAAHVERMEGDR</sequence>
<comment type="caution">
    <text evidence="1">The sequence shown here is derived from an EMBL/GenBank/DDBJ whole genome shotgun (WGS) entry which is preliminary data.</text>
</comment>
<dbReference type="EMBL" id="JARPUR010000006">
    <property type="protein sequence ID" value="KAK4873861.1"/>
    <property type="molecule type" value="Genomic_DNA"/>
</dbReference>
<keyword evidence="2" id="KW-1185">Reference proteome</keyword>
<evidence type="ECO:0000313" key="2">
    <source>
        <dbReference type="Proteomes" id="UP001353858"/>
    </source>
</evidence>
<evidence type="ECO:0000313" key="1">
    <source>
        <dbReference type="EMBL" id="KAK4873861.1"/>
    </source>
</evidence>
<name>A0AAN7P439_9COLE</name>
<gene>
    <name evidence="1" type="ORF">RN001_013221</name>
</gene>
<dbReference type="Proteomes" id="UP001353858">
    <property type="component" value="Unassembled WGS sequence"/>
</dbReference>
<organism evidence="1 2">
    <name type="scientific">Aquatica leii</name>
    <dbReference type="NCBI Taxonomy" id="1421715"/>
    <lineage>
        <taxon>Eukaryota</taxon>
        <taxon>Metazoa</taxon>
        <taxon>Ecdysozoa</taxon>
        <taxon>Arthropoda</taxon>
        <taxon>Hexapoda</taxon>
        <taxon>Insecta</taxon>
        <taxon>Pterygota</taxon>
        <taxon>Neoptera</taxon>
        <taxon>Endopterygota</taxon>
        <taxon>Coleoptera</taxon>
        <taxon>Polyphaga</taxon>
        <taxon>Elateriformia</taxon>
        <taxon>Elateroidea</taxon>
        <taxon>Lampyridae</taxon>
        <taxon>Luciolinae</taxon>
        <taxon>Aquatica</taxon>
    </lineage>
</organism>
<protein>
    <submittedName>
        <fullName evidence="1">Uncharacterized protein</fullName>
    </submittedName>
</protein>
<proteinExistence type="predicted"/>
<accession>A0AAN7P439</accession>